<name>A0ABT3CNY8_9MYCO</name>
<reference evidence="1 2" key="1">
    <citation type="journal article" date="2022" name="BMC Genomics">
        <title>Comparative genome analysis of mycobacteria focusing on tRNA and non-coding RNA.</title>
        <authorList>
            <person name="Behra P.R.K."/>
            <person name="Pettersson B.M.F."/>
            <person name="Ramesh M."/>
            <person name="Das S."/>
            <person name="Dasgupta S."/>
            <person name="Kirsebom L.A."/>
        </authorList>
    </citation>
    <scope>NUCLEOTIDE SEQUENCE [LARGE SCALE GENOMIC DNA]</scope>
    <source>
        <strain evidence="1 2">DSM 44078</strain>
    </source>
</reference>
<dbReference type="InterPro" id="IPR006439">
    <property type="entry name" value="HAD-SF_hydro_IA"/>
</dbReference>
<dbReference type="InterPro" id="IPR036412">
    <property type="entry name" value="HAD-like_sf"/>
</dbReference>
<evidence type="ECO:0000313" key="2">
    <source>
        <dbReference type="Proteomes" id="UP001526201"/>
    </source>
</evidence>
<dbReference type="RefSeq" id="WP_264072160.1">
    <property type="nucleotide sequence ID" value="NZ_JACKTY010000057.1"/>
</dbReference>
<dbReference type="Gene3D" id="3.40.50.1000">
    <property type="entry name" value="HAD superfamily/HAD-like"/>
    <property type="match status" value="1"/>
</dbReference>
<dbReference type="Proteomes" id="UP001526201">
    <property type="component" value="Unassembled WGS sequence"/>
</dbReference>
<comment type="caution">
    <text evidence="1">The sequence shown here is derived from an EMBL/GenBank/DDBJ whole genome shotgun (WGS) entry which is preliminary data.</text>
</comment>
<dbReference type="SFLD" id="SFLDS00003">
    <property type="entry name" value="Haloacid_Dehalogenase"/>
    <property type="match status" value="1"/>
</dbReference>
<evidence type="ECO:0000313" key="1">
    <source>
        <dbReference type="EMBL" id="MCV7230851.1"/>
    </source>
</evidence>
<dbReference type="NCBIfam" id="TIGR01509">
    <property type="entry name" value="HAD-SF-IA-v3"/>
    <property type="match status" value="1"/>
</dbReference>
<sequence length="232" mass="25185">MLRAVIFDVDGTVADTERHGHLPAFNAAFAEHRIDIVWSPEEYGQLLHITGGRRRIAADLRARGFADGADELAAAVHRTKTRLFRERILTHGMPPRPGLVDLVTGLRAAGIRMAVATTGTRTWVEPLLQRTLGDDVLDVVVTGDDVRQLKPHPEVYRRALDGLGLPAASVLAVEDSAVGLQAACAAGVATVVVTNEYTVGQEFPGADAVLRGFDGPEPLDARRCRDLHRQRH</sequence>
<dbReference type="PANTHER" id="PTHR42896:SF2">
    <property type="entry name" value="CBBY-LIKE PROTEIN"/>
    <property type="match status" value="1"/>
</dbReference>
<dbReference type="Gene3D" id="1.10.150.240">
    <property type="entry name" value="Putative phosphatase, domain 2"/>
    <property type="match status" value="1"/>
</dbReference>
<dbReference type="GO" id="GO:0016787">
    <property type="term" value="F:hydrolase activity"/>
    <property type="evidence" value="ECO:0007669"/>
    <property type="project" value="UniProtKB-KW"/>
</dbReference>
<dbReference type="Pfam" id="PF00702">
    <property type="entry name" value="Hydrolase"/>
    <property type="match status" value="1"/>
</dbReference>
<proteinExistence type="predicted"/>
<dbReference type="InterPro" id="IPR023198">
    <property type="entry name" value="PGP-like_dom2"/>
</dbReference>
<dbReference type="InterPro" id="IPR023214">
    <property type="entry name" value="HAD_sf"/>
</dbReference>
<dbReference type="PANTHER" id="PTHR42896">
    <property type="entry name" value="XYLULOSE-1,5-BISPHOSPHATE (XUBP) PHOSPHATASE"/>
    <property type="match status" value="1"/>
</dbReference>
<protein>
    <submittedName>
        <fullName evidence="1">HAD-IA family hydrolase</fullName>
    </submittedName>
</protein>
<accession>A0ABT3CNY8</accession>
<dbReference type="SFLD" id="SFLDG01129">
    <property type="entry name" value="C1.5:_HAD__Beta-PGM__Phosphata"/>
    <property type="match status" value="1"/>
</dbReference>
<dbReference type="PRINTS" id="PR00413">
    <property type="entry name" value="HADHALOGNASE"/>
</dbReference>
<organism evidence="1 2">
    <name type="scientific">Mycolicibacterium komossense</name>
    <dbReference type="NCBI Taxonomy" id="1779"/>
    <lineage>
        <taxon>Bacteria</taxon>
        <taxon>Bacillati</taxon>
        <taxon>Actinomycetota</taxon>
        <taxon>Actinomycetes</taxon>
        <taxon>Mycobacteriales</taxon>
        <taxon>Mycobacteriaceae</taxon>
        <taxon>Mycolicibacterium</taxon>
    </lineage>
</organism>
<dbReference type="SUPFAM" id="SSF56784">
    <property type="entry name" value="HAD-like"/>
    <property type="match status" value="1"/>
</dbReference>
<gene>
    <name evidence="1" type="ORF">H7J73_33080</name>
</gene>
<keyword evidence="2" id="KW-1185">Reference proteome</keyword>
<dbReference type="EMBL" id="JACKTY010000057">
    <property type="protein sequence ID" value="MCV7230851.1"/>
    <property type="molecule type" value="Genomic_DNA"/>
</dbReference>
<keyword evidence="1" id="KW-0378">Hydrolase</keyword>
<dbReference type="InterPro" id="IPR044999">
    <property type="entry name" value="CbbY-like"/>
</dbReference>